<evidence type="ECO:0000259" key="7">
    <source>
        <dbReference type="SMART" id="SM00045"/>
    </source>
</evidence>
<name>A0A430QE25_SCHBO</name>
<keyword evidence="3" id="KW-0863">Zinc-finger</keyword>
<dbReference type="FunFam" id="2.60.200.40:FF:000004">
    <property type="entry name" value="Diacylglycerol kinase"/>
    <property type="match status" value="1"/>
</dbReference>
<evidence type="ECO:0000256" key="1">
    <source>
        <dbReference type="ARBA" id="ARBA00022679"/>
    </source>
</evidence>
<dbReference type="Proteomes" id="UP000290809">
    <property type="component" value="Unassembled WGS sequence"/>
</dbReference>
<dbReference type="SMART" id="SM00045">
    <property type="entry name" value="DAGKa"/>
    <property type="match status" value="1"/>
</dbReference>
<keyword evidence="2" id="KW-0547">Nucleotide-binding</keyword>
<feature type="compositionally biased region" description="Polar residues" evidence="6">
    <location>
        <begin position="388"/>
        <end position="422"/>
    </location>
</feature>
<dbReference type="GO" id="GO:0004143">
    <property type="term" value="F:ATP-dependent diacylglycerol kinase activity"/>
    <property type="evidence" value="ECO:0007669"/>
    <property type="project" value="InterPro"/>
</dbReference>
<feature type="region of interest" description="Disordered" evidence="6">
    <location>
        <begin position="225"/>
        <end position="262"/>
    </location>
</feature>
<dbReference type="Gene3D" id="2.60.200.40">
    <property type="match status" value="1"/>
</dbReference>
<keyword evidence="9" id="KW-1185">Reference proteome</keyword>
<dbReference type="InterPro" id="IPR016064">
    <property type="entry name" value="NAD/diacylglycerol_kinase_sf"/>
</dbReference>
<dbReference type="InterPro" id="IPR037607">
    <property type="entry name" value="DGK"/>
</dbReference>
<reference evidence="8 9" key="1">
    <citation type="journal article" date="2019" name="PLoS Pathog.">
        <title>Genome sequence of the bovine parasite Schistosoma bovis Tanzania.</title>
        <authorList>
            <person name="Oey H."/>
            <person name="Zakrzewski M."/>
            <person name="Gobert G."/>
            <person name="Gravermann K."/>
            <person name="Stoye J."/>
            <person name="Jones M."/>
            <person name="Mcmanus D."/>
            <person name="Krause L."/>
        </authorList>
    </citation>
    <scope>NUCLEOTIDE SEQUENCE [LARGE SCALE GENOMIC DNA]</scope>
    <source>
        <strain evidence="8 9">TAN1997</strain>
    </source>
</reference>
<evidence type="ECO:0000313" key="9">
    <source>
        <dbReference type="Proteomes" id="UP000290809"/>
    </source>
</evidence>
<dbReference type="PANTHER" id="PTHR11255:SF54">
    <property type="entry name" value="DIACYLGLYCEROL KINASE THETA"/>
    <property type="match status" value="1"/>
</dbReference>
<keyword evidence="4 8" id="KW-0418">Kinase</keyword>
<dbReference type="EMBL" id="QMKO01001918">
    <property type="protein sequence ID" value="RTG85736.1"/>
    <property type="molecule type" value="Genomic_DNA"/>
</dbReference>
<accession>A0A430QE25</accession>
<dbReference type="GO" id="GO:0007200">
    <property type="term" value="P:phospholipase C-activating G protein-coupled receptor signaling pathway"/>
    <property type="evidence" value="ECO:0007669"/>
    <property type="project" value="InterPro"/>
</dbReference>
<keyword evidence="1" id="KW-0808">Transferase</keyword>
<dbReference type="InterPro" id="IPR000756">
    <property type="entry name" value="Diacylglycerol_kin_accessory"/>
</dbReference>
<dbReference type="SUPFAM" id="SSF111331">
    <property type="entry name" value="NAD kinase/diacylglycerol kinase-like"/>
    <property type="match status" value="1"/>
</dbReference>
<keyword evidence="5" id="KW-0067">ATP-binding</keyword>
<evidence type="ECO:0000256" key="6">
    <source>
        <dbReference type="SAM" id="MobiDB-lite"/>
    </source>
</evidence>
<dbReference type="STRING" id="6184.A0A430QE25"/>
<dbReference type="GO" id="GO:0016020">
    <property type="term" value="C:membrane"/>
    <property type="evidence" value="ECO:0007669"/>
    <property type="project" value="UniProtKB-SubCell"/>
</dbReference>
<evidence type="ECO:0000256" key="4">
    <source>
        <dbReference type="ARBA" id="ARBA00022777"/>
    </source>
</evidence>
<dbReference type="PANTHER" id="PTHR11255">
    <property type="entry name" value="DIACYLGLYCEROL KINASE"/>
    <property type="match status" value="1"/>
</dbReference>
<comment type="caution">
    <text evidence="8">The sequence shown here is derived from an EMBL/GenBank/DDBJ whole genome shotgun (WGS) entry which is preliminary data.</text>
</comment>
<organism evidence="8 9">
    <name type="scientific">Schistosoma bovis</name>
    <name type="common">Blood fluke</name>
    <dbReference type="NCBI Taxonomy" id="6184"/>
    <lineage>
        <taxon>Eukaryota</taxon>
        <taxon>Metazoa</taxon>
        <taxon>Spiralia</taxon>
        <taxon>Lophotrochozoa</taxon>
        <taxon>Platyhelminthes</taxon>
        <taxon>Trematoda</taxon>
        <taxon>Digenea</taxon>
        <taxon>Strigeidida</taxon>
        <taxon>Schistosomatoidea</taxon>
        <taxon>Schistosomatidae</taxon>
        <taxon>Schistosoma</taxon>
    </lineage>
</organism>
<dbReference type="AlphaFoldDB" id="A0A430QE25"/>
<sequence>DVVEAENIRLDRWTVVIKPDQAEKDAQKKQLQIEANSSNTNEDSSRIFVMNNYFGLGIDADLNLDFHMAREENPAKFNSRIHNKSVYLKMGLRKMVNRTKCKDLHQNIIVEVDGRQLDLPPLEGVIILNILSWGAGANPWGVEKDDAFTTPTHFDGQLEIVGVTGVVHMGQIFSGLRTGIRLAQGGHIRITVKCDIPVQVDGEPWIQPPGQIIVLRSALKATMLKKRKRRKVNRRHTEPGLGGSGSSNTTSSNVIHGSTEDPLSSAVFGASGPPPPESVNSLDCGNTTTIKQLELDIAKVELEEGNLNDAFCSNDTIKTDDSYPRLYRPGRPAYAKRRGRRLPKPVLVAVPSAPSETCRSPREILDNDEFDETSALCLSKSTRLKQHVPTNMHSTSDQQSPIIQSIKNSTPSASMSQLGSTTSKKEID</sequence>
<evidence type="ECO:0000256" key="3">
    <source>
        <dbReference type="ARBA" id="ARBA00022771"/>
    </source>
</evidence>
<evidence type="ECO:0000256" key="2">
    <source>
        <dbReference type="ARBA" id="ARBA00022741"/>
    </source>
</evidence>
<keyword evidence="3" id="KW-0479">Metal-binding</keyword>
<proteinExistence type="predicted"/>
<dbReference type="GO" id="GO:0005524">
    <property type="term" value="F:ATP binding"/>
    <property type="evidence" value="ECO:0007669"/>
    <property type="project" value="UniProtKB-KW"/>
</dbReference>
<dbReference type="GO" id="GO:0008270">
    <property type="term" value="F:zinc ion binding"/>
    <property type="evidence" value="ECO:0007669"/>
    <property type="project" value="UniProtKB-KW"/>
</dbReference>
<feature type="non-terminal residue" evidence="8">
    <location>
        <position position="1"/>
    </location>
</feature>
<evidence type="ECO:0000256" key="5">
    <source>
        <dbReference type="ARBA" id="ARBA00022840"/>
    </source>
</evidence>
<feature type="compositionally biased region" description="Basic residues" evidence="6">
    <location>
        <begin position="225"/>
        <end position="234"/>
    </location>
</feature>
<gene>
    <name evidence="8" type="ORF">DC041_0004607</name>
</gene>
<feature type="domain" description="Diacylglycerol kinase accessory" evidence="7">
    <location>
        <begin position="49"/>
        <end position="204"/>
    </location>
</feature>
<feature type="region of interest" description="Disordered" evidence="6">
    <location>
        <begin position="385"/>
        <end position="428"/>
    </location>
</feature>
<dbReference type="Pfam" id="PF00609">
    <property type="entry name" value="DAGK_acc"/>
    <property type="match status" value="1"/>
</dbReference>
<evidence type="ECO:0000313" key="8">
    <source>
        <dbReference type="EMBL" id="RTG85736.1"/>
    </source>
</evidence>
<protein>
    <submittedName>
        <fullName evidence="8">Diacylglycerol kinase (ATP)</fullName>
    </submittedName>
</protein>
<keyword evidence="3" id="KW-0862">Zinc</keyword>